<evidence type="ECO:0000256" key="5">
    <source>
        <dbReference type="ARBA" id="ARBA00023235"/>
    </source>
</evidence>
<dbReference type="EMBL" id="CALNXK010000176">
    <property type="protein sequence ID" value="CAH3172877.1"/>
    <property type="molecule type" value="Genomic_DNA"/>
</dbReference>
<evidence type="ECO:0000259" key="11">
    <source>
        <dbReference type="PROSITE" id="PS51194"/>
    </source>
</evidence>
<dbReference type="PANTHER" id="PTHR13710">
    <property type="entry name" value="DNA HELICASE RECQ FAMILY MEMBER"/>
    <property type="match status" value="1"/>
</dbReference>
<dbReference type="InterPro" id="IPR001650">
    <property type="entry name" value="Helicase_C-like"/>
</dbReference>
<gene>
    <name evidence="12" type="ORF">PLOB_00013311</name>
</gene>
<dbReference type="InterPro" id="IPR027417">
    <property type="entry name" value="P-loop_NTPase"/>
</dbReference>
<evidence type="ECO:0000256" key="8">
    <source>
        <dbReference type="ARBA" id="ARBA00034808"/>
    </source>
</evidence>
<dbReference type="InterPro" id="IPR011545">
    <property type="entry name" value="DEAD/DEAH_box_helicase_dom"/>
</dbReference>
<evidence type="ECO:0000256" key="3">
    <source>
        <dbReference type="ARBA" id="ARBA00022840"/>
    </source>
</evidence>
<comment type="similarity">
    <text evidence="1">Belongs to the helicase family. RecQ subfamily.</text>
</comment>
<accession>A0ABN8R0P4</accession>
<dbReference type="Pfam" id="PF00270">
    <property type="entry name" value="DEAD"/>
    <property type="match status" value="1"/>
</dbReference>
<name>A0ABN8R0P4_9CNID</name>
<evidence type="ECO:0000256" key="1">
    <source>
        <dbReference type="ARBA" id="ARBA00005446"/>
    </source>
</evidence>
<reference evidence="12 13" key="1">
    <citation type="submission" date="2022-05" db="EMBL/GenBank/DDBJ databases">
        <authorList>
            <consortium name="Genoscope - CEA"/>
            <person name="William W."/>
        </authorList>
    </citation>
    <scope>NUCLEOTIDE SEQUENCE [LARGE SCALE GENOMIC DNA]</scope>
</reference>
<dbReference type="Proteomes" id="UP001159405">
    <property type="component" value="Unassembled WGS sequence"/>
</dbReference>
<dbReference type="Gene3D" id="3.40.50.300">
    <property type="entry name" value="P-loop containing nucleotide triphosphate hydrolases"/>
    <property type="match status" value="2"/>
</dbReference>
<keyword evidence="4" id="KW-0238">DNA-binding</keyword>
<evidence type="ECO:0000256" key="6">
    <source>
        <dbReference type="ARBA" id="ARBA00023242"/>
    </source>
</evidence>
<proteinExistence type="inferred from homology"/>
<keyword evidence="3" id="KW-0067">ATP-binding</keyword>
<dbReference type="SUPFAM" id="SSF52540">
    <property type="entry name" value="P-loop containing nucleoside triphosphate hydrolases"/>
    <property type="match status" value="1"/>
</dbReference>
<keyword evidence="6" id="KW-0539">Nucleus</keyword>
<evidence type="ECO:0000256" key="2">
    <source>
        <dbReference type="ARBA" id="ARBA00022741"/>
    </source>
</evidence>
<protein>
    <recommendedName>
        <fullName evidence="8">DNA 3'-5' helicase</fullName>
        <ecNumber evidence="8">5.6.2.4</ecNumber>
    </recommendedName>
    <alternativeName>
        <fullName evidence="9">DNA 3'-5' helicase BLM</fullName>
    </alternativeName>
</protein>
<keyword evidence="13" id="KW-1185">Reference proteome</keyword>
<evidence type="ECO:0000259" key="10">
    <source>
        <dbReference type="PROSITE" id="PS51192"/>
    </source>
</evidence>
<keyword evidence="2" id="KW-0547">Nucleotide-binding</keyword>
<feature type="domain" description="Helicase C-terminal" evidence="11">
    <location>
        <begin position="255"/>
        <end position="428"/>
    </location>
</feature>
<dbReference type="InterPro" id="IPR014001">
    <property type="entry name" value="Helicase_ATP-bd"/>
</dbReference>
<comment type="catalytic activity">
    <reaction evidence="7">
        <text>Couples ATP hydrolysis with the unwinding of duplex DNA by translocating in the 3'-5' direction.</text>
        <dbReference type="EC" id="5.6.2.4"/>
    </reaction>
</comment>
<dbReference type="SMART" id="SM00487">
    <property type="entry name" value="DEXDc"/>
    <property type="match status" value="1"/>
</dbReference>
<dbReference type="PROSITE" id="PS51192">
    <property type="entry name" value="HELICASE_ATP_BIND_1"/>
    <property type="match status" value="1"/>
</dbReference>
<dbReference type="Pfam" id="PF00271">
    <property type="entry name" value="Helicase_C"/>
    <property type="match status" value="1"/>
</dbReference>
<evidence type="ECO:0000256" key="9">
    <source>
        <dbReference type="ARBA" id="ARBA00044542"/>
    </source>
</evidence>
<feature type="domain" description="Helicase ATP-binding" evidence="10">
    <location>
        <begin position="34"/>
        <end position="229"/>
    </location>
</feature>
<dbReference type="PANTHER" id="PTHR13710:SF153">
    <property type="entry name" value="RECQ-LIKE DNA HELICASE BLM"/>
    <property type="match status" value="1"/>
</dbReference>
<dbReference type="EC" id="5.6.2.4" evidence="8"/>
<feature type="non-terminal residue" evidence="12">
    <location>
        <position position="597"/>
    </location>
</feature>
<evidence type="ECO:0000256" key="4">
    <source>
        <dbReference type="ARBA" id="ARBA00023125"/>
    </source>
</evidence>
<dbReference type="SMART" id="SM00490">
    <property type="entry name" value="HELICc"/>
    <property type="match status" value="1"/>
</dbReference>
<organism evidence="12 13">
    <name type="scientific">Porites lobata</name>
    <dbReference type="NCBI Taxonomy" id="104759"/>
    <lineage>
        <taxon>Eukaryota</taxon>
        <taxon>Metazoa</taxon>
        <taxon>Cnidaria</taxon>
        <taxon>Anthozoa</taxon>
        <taxon>Hexacorallia</taxon>
        <taxon>Scleractinia</taxon>
        <taxon>Fungiina</taxon>
        <taxon>Poritidae</taxon>
        <taxon>Porites</taxon>
    </lineage>
</organism>
<evidence type="ECO:0000256" key="7">
    <source>
        <dbReference type="ARBA" id="ARBA00034617"/>
    </source>
</evidence>
<evidence type="ECO:0000313" key="13">
    <source>
        <dbReference type="Proteomes" id="UP001159405"/>
    </source>
</evidence>
<dbReference type="PROSITE" id="PS51194">
    <property type="entry name" value="HELICASE_CTER"/>
    <property type="match status" value="1"/>
</dbReference>
<sequence length="597" mass="66578">MDDDLYESCLEEVLAALKNKGFSFILKRKQDSALRHLFKRKDVLAVLPTGFGKSLIFQLLVFLAKAKGRREGSEGFAAILVITPLTSIIQDQISEISSMGLSGCNLSEKLECLDDIHNGKVDIVYASAEAATDKRFVESLKKKNSLFNKNLAACIVDETHTVETWTGLRSDNSSNKSGKQGKVFRASFGKLATLRSFFREGTPLAALTGTADKNTLTVVSNKLVLKQPLVLRISPNRKNIRFSVKKNKKEHLLSELDWLTTCIKENGDSTPKTIIFCNTMNEIACVTNYLMLKLGVKAFSPPLPRLPCNCLVGIYHSTSWGHNKERIIEALKSNGKPRVIVSSSALSMGVNFPDVRYIINWGPARNLLDQHQEIGRAGRDGKNSYSLIVCHEQQLSQCEASIKRVVKTDGCLRVAAYKEFDENIEPLKPNHNCCSYCSYLCRCSGDKCSAEVPLFERDHSAQAPQRQCLSRPVSNQDKADLKAALIELQERMTNTKCCGQVFSSQLVEDVTQNCNHIFTVHDIVNTCPVFSVDHALKILEIIQEIFLDIPNFDESIEMLQAANLSVKSNEDWLPLEQLLAMELGSDICFDSDNELPE</sequence>
<comment type="caution">
    <text evidence="12">The sequence shown here is derived from an EMBL/GenBank/DDBJ whole genome shotgun (WGS) entry which is preliminary data.</text>
</comment>
<evidence type="ECO:0000313" key="12">
    <source>
        <dbReference type="EMBL" id="CAH3172877.1"/>
    </source>
</evidence>
<keyword evidence="5" id="KW-0413">Isomerase</keyword>